<evidence type="ECO:0000313" key="3">
    <source>
        <dbReference type="Proteomes" id="UP000694287"/>
    </source>
</evidence>
<proteinExistence type="predicted"/>
<sequence length="349" mass="36699">MSVTLADVARRAGVSPATASRALSDRPHVAVATRARVRAAAEELAFVASPDAAGLARGTTGRVGVVLPHLSRWFFGAVLEGIESVLRHERIDLLLYRVGDAADRRAFFDTLPARRKVDALVVLGLPVDARERERLELMGVTIVAAVGQVAGHPFVGVDDHVAGRQAVDHLVHLGHRRIGMIAATDPQSDGYPDARSVAYRDSLADAGIPYDEDLVAVVDWGGAGGAEGMARLLGLREPPTAVYAHSDEVALGAVRTLRRAGLRVPEDLSVIGIDDHPLADLTDLTTVRQPAREQGEVAARMVLAALADAPGADVPGARAPGGVTLPTQLVVRRSTAPPRDGVTAPPRDG</sequence>
<dbReference type="EMBL" id="JADQDK010000001">
    <property type="protein sequence ID" value="MBW0134385.1"/>
    <property type="molecule type" value="Genomic_DNA"/>
</dbReference>
<evidence type="ECO:0000313" key="2">
    <source>
        <dbReference type="EMBL" id="MBW0134385.1"/>
    </source>
</evidence>
<dbReference type="PANTHER" id="PTHR30146:SF153">
    <property type="entry name" value="LACTOSE OPERON REPRESSOR"/>
    <property type="match status" value="1"/>
</dbReference>
<dbReference type="InterPro" id="IPR046335">
    <property type="entry name" value="LacI/GalR-like_sensor"/>
</dbReference>
<dbReference type="PROSITE" id="PS00356">
    <property type="entry name" value="HTH_LACI_1"/>
    <property type="match status" value="1"/>
</dbReference>
<organism evidence="2 3">
    <name type="scientific">Pseudonocardia abyssalis</name>
    <dbReference type="NCBI Taxonomy" id="2792008"/>
    <lineage>
        <taxon>Bacteria</taxon>
        <taxon>Bacillati</taxon>
        <taxon>Actinomycetota</taxon>
        <taxon>Actinomycetes</taxon>
        <taxon>Pseudonocardiales</taxon>
        <taxon>Pseudonocardiaceae</taxon>
        <taxon>Pseudonocardia</taxon>
    </lineage>
</organism>
<dbReference type="RefSeq" id="WP_218605851.1">
    <property type="nucleotide sequence ID" value="NZ_JADQDJ010000442.1"/>
</dbReference>
<dbReference type="Pfam" id="PF00356">
    <property type="entry name" value="LacI"/>
    <property type="match status" value="1"/>
</dbReference>
<dbReference type="GO" id="GO:0003677">
    <property type="term" value="F:DNA binding"/>
    <property type="evidence" value="ECO:0007669"/>
    <property type="project" value="UniProtKB-KW"/>
</dbReference>
<comment type="caution">
    <text evidence="2">The sequence shown here is derived from an EMBL/GenBank/DDBJ whole genome shotgun (WGS) entry which is preliminary data.</text>
</comment>
<reference evidence="2 3" key="1">
    <citation type="submission" date="2020-11" db="EMBL/GenBank/DDBJ databases">
        <title>Pseudonocardia abyssalis sp. nov. and Pseudonocardia oceani sp. nov., description and phylogenomic analysis of two novel actinomycetes isolated from the deep Southern Ocean.</title>
        <authorList>
            <person name="Parra J."/>
        </authorList>
    </citation>
    <scope>NUCLEOTIDE SEQUENCE [LARGE SCALE GENOMIC DNA]</scope>
    <source>
        <strain evidence="2 3">KRD-168</strain>
    </source>
</reference>
<keyword evidence="3" id="KW-1185">Reference proteome</keyword>
<feature type="domain" description="HTH lacI-type" evidence="1">
    <location>
        <begin position="3"/>
        <end position="57"/>
    </location>
</feature>
<dbReference type="CDD" id="cd06267">
    <property type="entry name" value="PBP1_LacI_sugar_binding-like"/>
    <property type="match status" value="1"/>
</dbReference>
<dbReference type="PROSITE" id="PS50932">
    <property type="entry name" value="HTH_LACI_2"/>
    <property type="match status" value="1"/>
</dbReference>
<keyword evidence="2" id="KW-0238">DNA-binding</keyword>
<dbReference type="PANTHER" id="PTHR30146">
    <property type="entry name" value="LACI-RELATED TRANSCRIPTIONAL REPRESSOR"/>
    <property type="match status" value="1"/>
</dbReference>
<protein>
    <submittedName>
        <fullName evidence="2">LacI family DNA-binding transcriptional regulator</fullName>
    </submittedName>
</protein>
<name>A0ABS6UQ91_9PSEU</name>
<dbReference type="SMART" id="SM00354">
    <property type="entry name" value="HTH_LACI"/>
    <property type="match status" value="1"/>
</dbReference>
<dbReference type="Pfam" id="PF13377">
    <property type="entry name" value="Peripla_BP_3"/>
    <property type="match status" value="1"/>
</dbReference>
<dbReference type="Proteomes" id="UP000694287">
    <property type="component" value="Unassembled WGS sequence"/>
</dbReference>
<dbReference type="InterPro" id="IPR000843">
    <property type="entry name" value="HTH_LacI"/>
</dbReference>
<gene>
    <name evidence="2" type="ORF">I4I81_08960</name>
</gene>
<accession>A0ABS6UQ91</accession>
<evidence type="ECO:0000259" key="1">
    <source>
        <dbReference type="PROSITE" id="PS50932"/>
    </source>
</evidence>